<dbReference type="FunFam" id="3.30.160.60:FF:000446">
    <property type="entry name" value="Zinc finger protein"/>
    <property type="match status" value="1"/>
</dbReference>
<evidence type="ECO:0000256" key="8">
    <source>
        <dbReference type="SAM" id="MobiDB-lite"/>
    </source>
</evidence>
<dbReference type="GO" id="GO:0005634">
    <property type="term" value="C:nucleus"/>
    <property type="evidence" value="ECO:0007669"/>
    <property type="project" value="UniProtKB-SubCell"/>
</dbReference>
<dbReference type="Gene3D" id="3.30.160.60">
    <property type="entry name" value="Classic Zinc Finger"/>
    <property type="match status" value="9"/>
</dbReference>
<gene>
    <name evidence="10" type="ORF">MNOR_LOCUS21867</name>
</gene>
<reference evidence="10 11" key="1">
    <citation type="submission" date="2024-05" db="EMBL/GenBank/DDBJ databases">
        <authorList>
            <person name="Wallberg A."/>
        </authorList>
    </citation>
    <scope>NUCLEOTIDE SEQUENCE [LARGE SCALE GENOMIC DNA]</scope>
</reference>
<dbReference type="PANTHER" id="PTHR24376">
    <property type="entry name" value="ZINC FINGER PROTEIN"/>
    <property type="match status" value="1"/>
</dbReference>
<dbReference type="InterPro" id="IPR036236">
    <property type="entry name" value="Znf_C2H2_sf"/>
</dbReference>
<keyword evidence="2" id="KW-0479">Metal-binding</keyword>
<feature type="domain" description="C2H2-type" evidence="9">
    <location>
        <begin position="4077"/>
        <end position="4105"/>
    </location>
</feature>
<feature type="compositionally biased region" description="Basic and acidic residues" evidence="8">
    <location>
        <begin position="2637"/>
        <end position="2662"/>
    </location>
</feature>
<feature type="region of interest" description="Disordered" evidence="8">
    <location>
        <begin position="3646"/>
        <end position="3691"/>
    </location>
</feature>
<dbReference type="FunFam" id="3.30.160.60:FF:000736">
    <property type="entry name" value="Zinc finger protein 423"/>
    <property type="match status" value="1"/>
</dbReference>
<feature type="region of interest" description="Disordered" evidence="8">
    <location>
        <begin position="4523"/>
        <end position="4566"/>
    </location>
</feature>
<feature type="domain" description="C2H2-type" evidence="9">
    <location>
        <begin position="4430"/>
        <end position="4452"/>
    </location>
</feature>
<feature type="domain" description="C2H2-type" evidence="9">
    <location>
        <begin position="4459"/>
        <end position="4486"/>
    </location>
</feature>
<feature type="region of interest" description="Disordered" evidence="8">
    <location>
        <begin position="3602"/>
        <end position="3625"/>
    </location>
</feature>
<feature type="compositionally biased region" description="Polar residues" evidence="8">
    <location>
        <begin position="4530"/>
        <end position="4539"/>
    </location>
</feature>
<comment type="subcellular location">
    <subcellularLocation>
        <location evidence="1">Nucleus</location>
    </subcellularLocation>
</comment>
<dbReference type="Proteomes" id="UP001497623">
    <property type="component" value="Unassembled WGS sequence"/>
</dbReference>
<feature type="domain" description="C2H2-type" evidence="9">
    <location>
        <begin position="3974"/>
        <end position="4002"/>
    </location>
</feature>
<keyword evidence="4 7" id="KW-0863">Zinc-finger</keyword>
<evidence type="ECO:0000256" key="6">
    <source>
        <dbReference type="ARBA" id="ARBA00023242"/>
    </source>
</evidence>
<keyword evidence="5" id="KW-0862">Zinc</keyword>
<feature type="region of interest" description="Disordered" evidence="8">
    <location>
        <begin position="2414"/>
        <end position="2439"/>
    </location>
</feature>
<evidence type="ECO:0000256" key="1">
    <source>
        <dbReference type="ARBA" id="ARBA00004123"/>
    </source>
</evidence>
<feature type="region of interest" description="Disordered" evidence="8">
    <location>
        <begin position="2679"/>
        <end position="2710"/>
    </location>
</feature>
<evidence type="ECO:0000256" key="5">
    <source>
        <dbReference type="ARBA" id="ARBA00022833"/>
    </source>
</evidence>
<feature type="region of interest" description="Disordered" evidence="8">
    <location>
        <begin position="42"/>
        <end position="67"/>
    </location>
</feature>
<name>A0AAV2R8K8_MEGNR</name>
<feature type="compositionally biased region" description="Pro residues" evidence="8">
    <location>
        <begin position="3678"/>
        <end position="3691"/>
    </location>
</feature>
<feature type="domain" description="C2H2-type" evidence="9">
    <location>
        <begin position="3484"/>
        <end position="3511"/>
    </location>
</feature>
<feature type="compositionally biased region" description="Basic and acidic residues" evidence="8">
    <location>
        <begin position="3652"/>
        <end position="3662"/>
    </location>
</feature>
<keyword evidence="3" id="KW-0677">Repeat</keyword>
<feature type="compositionally biased region" description="Basic and acidic residues" evidence="8">
    <location>
        <begin position="830"/>
        <end position="845"/>
    </location>
</feature>
<feature type="compositionally biased region" description="Polar residues" evidence="8">
    <location>
        <begin position="2689"/>
        <end position="2707"/>
    </location>
</feature>
<feature type="domain" description="C2H2-type" evidence="9">
    <location>
        <begin position="3456"/>
        <end position="3483"/>
    </location>
</feature>
<feature type="region of interest" description="Disordered" evidence="8">
    <location>
        <begin position="1921"/>
        <end position="1940"/>
    </location>
</feature>
<feature type="domain" description="C2H2-type" evidence="9">
    <location>
        <begin position="3877"/>
        <end position="3904"/>
    </location>
</feature>
<accession>A0AAV2R8K8</accession>
<proteinExistence type="predicted"/>
<evidence type="ECO:0000256" key="2">
    <source>
        <dbReference type="ARBA" id="ARBA00022723"/>
    </source>
</evidence>
<feature type="compositionally biased region" description="Low complexity" evidence="8">
    <location>
        <begin position="1184"/>
        <end position="1198"/>
    </location>
</feature>
<dbReference type="SMART" id="SM00355">
    <property type="entry name" value="ZnF_C2H2"/>
    <property type="match status" value="25"/>
</dbReference>
<feature type="compositionally biased region" description="Basic and acidic residues" evidence="8">
    <location>
        <begin position="624"/>
        <end position="650"/>
    </location>
</feature>
<dbReference type="PROSITE" id="PS50157">
    <property type="entry name" value="ZINC_FINGER_C2H2_2"/>
    <property type="match status" value="13"/>
</dbReference>
<feature type="domain" description="C2H2-type" evidence="9">
    <location>
        <begin position="3428"/>
        <end position="3455"/>
    </location>
</feature>
<dbReference type="Pfam" id="PF00096">
    <property type="entry name" value="zf-C2H2"/>
    <property type="match status" value="2"/>
</dbReference>
<feature type="region of interest" description="Disordered" evidence="8">
    <location>
        <begin position="1502"/>
        <end position="1527"/>
    </location>
</feature>
<feature type="domain" description="C2H2-type" evidence="9">
    <location>
        <begin position="3946"/>
        <end position="3970"/>
    </location>
</feature>
<feature type="region of interest" description="Disordered" evidence="8">
    <location>
        <begin position="830"/>
        <end position="854"/>
    </location>
</feature>
<organism evidence="10 11">
    <name type="scientific">Meganyctiphanes norvegica</name>
    <name type="common">Northern krill</name>
    <name type="synonym">Thysanopoda norvegica</name>
    <dbReference type="NCBI Taxonomy" id="48144"/>
    <lineage>
        <taxon>Eukaryota</taxon>
        <taxon>Metazoa</taxon>
        <taxon>Ecdysozoa</taxon>
        <taxon>Arthropoda</taxon>
        <taxon>Crustacea</taxon>
        <taxon>Multicrustacea</taxon>
        <taxon>Malacostraca</taxon>
        <taxon>Eumalacostraca</taxon>
        <taxon>Eucarida</taxon>
        <taxon>Euphausiacea</taxon>
        <taxon>Euphausiidae</taxon>
        <taxon>Meganyctiphanes</taxon>
    </lineage>
</organism>
<evidence type="ECO:0000313" key="10">
    <source>
        <dbReference type="EMBL" id="CAL4119900.1"/>
    </source>
</evidence>
<feature type="compositionally biased region" description="Acidic residues" evidence="8">
    <location>
        <begin position="4556"/>
        <end position="4566"/>
    </location>
</feature>
<feature type="region of interest" description="Disordered" evidence="8">
    <location>
        <begin position="1184"/>
        <end position="1215"/>
    </location>
</feature>
<feature type="domain" description="C2H2-type" evidence="9">
    <location>
        <begin position="87"/>
        <end position="123"/>
    </location>
</feature>
<sequence>MLFKGNSSKLELLIEKIQANKEGGSEEAGSLANEEVRVGVGSSWDVGSDGRGGSLSPASSRATPTSAGEVTDVEAAATLGVTSQTPYQCAFCDRAFPRLSYLKRHEQLSCSLSAKQTHKGDASCSSSLSMALNNNNDVAAYSTTSKPEFKKDYTDTSIKSNVAVIWCTKPTLLFSERSFPQNSSKKVACPKSENVVLANAVNVCNSSVIPLPPPLEVKAREKKLYCYTSAGLVSKPAVFSASLSTNCTTRNSNANQFEAKQYSKDSAKVGGMQCIVSSMTGSSMKKSEGKRKVSDFEVTEAVERVLKHKKDLMAKNSYKDNGNKYRKVEVCFPNNNKRKVNENGPPLIWEVTSGNVKCEKDSASVKADLPTQLPIQSIVSLNTDSSKSKPPKARPCASSKNQNVKDINNKKVSVEVSMPQIFVPLASTFSEVSLQIPKVITTKDVINNTNESCNSDENNAYKISPNISVMQTSNVINNNLCSSSVQTHKFASALQNTQDDNSNAKPPIPNISISLVSMKAVSMPVEADTVEGTSPNVKGIPSCQVSKDVNTLSKTTVTVASPVLVSVNTVKNSINTEEKVIEEDDGVNGQGNVWVEEKMYSFVKEELRQLGDPVPGDGVSVNTKEPKHQLKSKNTKDIGLVDKDDPKAKDASASTDNPGEKITEDVFSYIENELMRLDAMDDDDYDKTGPLNASSGDLSSTTTLDSSVNDSGFFPSGMRTPNSSQHSRTMSISSSVLSTDETWSLLSSKGSMDLHNITASSDNFLDLPLNDARPHGRRSTFSEFNRPNKFIKPRLRRFSISDSHGNLNLERSPGAESLLCLKDLDSLKTDESNNSKVKDNQKGENFDPIENMDGDESYKIAEVKSKISDTDALELPLLEKCKDDGHKINLVSNNISDKVDTEILTPLKYYKPNTISKLFENRKDDNNSIGKEMPDIFAKKRSMTQIDTKDEVEFSPKKSKKIEDKEEFIQRESIKTENVEKKTQTNGNHLQSDDIKSFTLSAKTEFIQEECAALDMKEHLLLEKEMITEEIGIMNFGSTVNNADINSTDGAKKTLNVQIPLTHVQLSKRHYDIMSPCSPTLSYPETVIENLAVNMYGHDHILSPILRKIDPSYYQYTPPCANKQKQEFSPVISPISITSLPNDPSDLPESSSLFHIIRLRTPVSTNATSATNASADYVFVTPPSFQSSSSSTLTMEETPSPPTSMGSDSPYEKQSVPYHKMQPDYQLTKSNNVSESFSTECSSNNNAQTNYLNKSYGEYLNSYLKYLHPESLNDKTYSLPSLYNTGTSSILSNLPNLPNLMGETVEEKSKCQNTEGDSLSRFPNSDQQCKNFISKLGVFKSKNEKDMITTSIDMHNTFEWGKKHDINSSVNIGHHSDFQFDEMEFPKRLKEFKCTKISPSRKNNEAQESNVINKFTEMQHIKKTDYDMPKDEICSRVDDENLEEENDMGTRLPSVHIQVRTGALAEQRGKSRAILSKLSQPLIHVGHKRHCKVEPKVILIRTGLNSPDSPPTDNETGNADGFSDRMFDDSNDRKFSAEKLLYKFNSPTNQYMGNDFTYANKHDFNNLVFPKIENYDKTTISNFTSNTDLPNKLVTNDNKISIGMNKKEVSVTDKTKSNFDQGFNYTDNEKDDGLNENHSTLINNSDLNFIDKNEWKDSGKNIFTNKSSKKNNKSLGKELLKKCSEEILVKSNLEVEQENNIFKDDKAEEFSGITNMTSFKEVKVSLKEIDVNKSTDYISGIKIDFCPSTIWKEGEKENSKPSISTRKDTGALAPDLWNAVHNDAGSSVNNYKESKNMFVKIESVKKTGKTVEAISHETSDCENWTFPKGKLKNKGQSSFNFDYSNKSLSPPASIVNTINIDSIKNDSDPLINENHYSKDMWEQNVGNVKCITKVIEGTAKVRAAIRKKKNHAAKVKRNNIAKGRRKKADKVGKKKSAYISKRAKSKSSLKDVSKNKFISYSRDGEIFDPNNLSTASGDALMAGITVHCTPEGVTLKLNCVENMDSDTSNSGTLGLKLNKSSRALGSKKSKDNFAVISPNKKKNKYKDRYPKSTTASNQVSTIDCLEMPQSSLVPKIPLSSPVLSSTEVINESSKDTFSMHVESIDSYEETGNAITESVNPCKSVLELFEDFESLLGSMEDEGDLETTSTSNRASHYPVSQQTAQAGVENTITLNGSSSFSTVVDCNNSVAVNNLPSTAMTICNTNAETNLQLVQMPLDKCKDNTALSAASRPLEMKDKIDKAGVVSNTHKQNKKYEFDVDESIKKNINNNSESSKKKELIRSQFVPSKQKTKYLENINFENKRNIQERKFPSNKAGLLSDKYKSQNGMSFTSKEIQINYKIPNMTKECTFSLNKNENYTNMNHSYNIKKSKRKNLFENKACQSNSNENYVYSKNSNSQRYKDCMNKSKFNEDIDFHKKNRDSSKDYDSMNDKNNNEFKHDHTYNSRRVKNKGKRKDYKVNCDSKTYSVTQTSNMNYTKEFFNPKPSLNPRYKIKSPRKNLCESTSSIDHLNISNKTVTEREMHTKESICTVYKENNIIAVSKTSIMLNKNTKGKSNVPFEHETETSVKNTTCTDDSSINLENLNAEKIKAKVQDQKNDLDRIGYPRSIENIISNNFSSASIEKTFHSQNTVSLTDNETEKSTKSTKKTSELESEKSYFEKKRNSSNVADENLCNKLVNEKEDNDLASPKQDSISYADTNENPQSSPDSPHFGLIHKLAQTSASPGYTKIVVKKVRSSSIDKMKNQGLLSSTLKRNVATRTELSGSQLKVKKDINTRKEFSNVGKEKILSTKINKIGSFSNDTDPNSDNSKSIIVKCDPNIINDKESLGINSSEEQIETTFKEYCEKTADDEININHDNGMTPLENLEAMADKHLPKTIEYTEFEQKNVNVKDLNDFNTFMSSESSSDNSINDIISRERNFGYSDINETNAPDVHACISPPEQKFYVRESHNFNSFSSNVVEHNDSNGLNQAQSNSRMIGNLQPLDLRLEKGEVPCAPNGTRLTGFSYSVDLNSGVVNVISTEGPEYTRTISTTEVLGGNGEINPTNVSATPSSISPVYAVQTVDNYSAALVNDGPLIMPVYSVCESKALTSSSQVMQIYSYSAEDFAIKNYDSKSIYANASAISSVTSQDISITSTGGSDDSSLVVPVYSIASTNNYNICNSDRLTENSAILEASQTLPVYFLNSFDSSNTLPCTQISTVYTSNLLDESINNFPSDPVYGSQLIPIYSVENGNNMSNTAIGIRPLNSTSENEGNIGNLQHLEVSDLSVKNSSVGDIVVNVEYVESVTESLKQENLENDTDISVNNYPENFDHYVQKGVTGVCTSITSDSEHNDVENIGDSTVFDYLKSFTEIGNLDHPESNTEITNMEYSENILDTGNVDFGDNIKSEPEDDEFSNSDTGGSHVGSEGGMCMDFLLLDSVTHADQLPFRCEFCGRLFKHKRSRDRHVKLHTGDKKYKCCHCEAAFSRSDHLKIHMKTHDTQKPYQCSVCNRGYNTAAALTAHMQNHKAKLTAHALNQLLKDAQESPDANTLSALLKDSSQNPADAAALSQLLKEASNAPPSEGGHPLGHLLLRESSTDHHTLNHFLKEPPKEQLDSLRAVERGTAASPGGASPSPGRENGSPASSPITAVPCPICHVTCRNHTHLQRHMSRHHSEDSGDRPASRGGSGTSGVSSTPSTPSPRPPSSLPSPRPPFPNPFMFLVGGKLSCIYCSRDGFLSLEALQMHIQSQHSSLLNGDSRDMANVLNLPSPLGSSLSAGGLNLNTLSPLAPSSSRGVTCELCGARVSGVTALQRHVVTAHTFTDLLARAAEGVFCAQCLLPFSNPGALAEHIKLVHASPVLSAVLNKRPPSPPNDAPTDLSKKTRRCDNSSDLPANTLLCSQCNAPFTNFEAFRRHLKTHLEGNDQVMSSLSGSQQLVCPECRLPLTSETALEVHLATHLGATCTEYGCQACLKLFQKPDELQKHLMDIHAHHLYRCALCKEMFDSKVSIQVHFAVKHSNECKVHKCTRCSLIFRTQSEFEAHVRSSHLRLPNGDGNGGSTIGNGNSSNGMYRCLLCTLSLSSEAELAAHVSTHQRQFQCSLCDDAFHIEFLLDKHMQSAHNSELNGNVPLPENLAKPRRSPFKKDLKCDICDADFSSESALLGHRKQAHNIKNNSGNNNNNNTKIAAAALSLFCAYCSEACKSRADLEIHMKSHQSSGGRHKCNICDELCPSAALLAQHKLSHIKVLSGSTCSVCREPLTTEHQLTSHQNEHHPAPLPQPCVVCRQTLVTDLEVNVHARFHSLQAAQAQATSVASSILSNSLQQTPVFTTATTVSHTNSESNSRSSTSPRLSPRLRCLECNVKLETPEEAEAHAQVHQSQQKQSSSVRTYQCIKCQESFASESEIEAHVASHLLHEGSIHECHLCRGTFDTPLRLQCHLIEHTFEGCGSFTCYMCSSVFTTAPRLQQHMVEHGLAARPYDCHHCHQKFFFRAELENHALSHPEATDGSCRECLASYPDLPRFHNRRPWPIMAIAEANTAATRISPARPTQDGSPHQAQQEGEEAPPSTNGHRSQEEDSLEEEELQP</sequence>
<keyword evidence="6" id="KW-0539">Nucleus</keyword>
<feature type="compositionally biased region" description="Low complexity" evidence="8">
    <location>
        <begin position="54"/>
        <end position="67"/>
    </location>
</feature>
<comment type="caution">
    <text evidence="10">The sequence shown here is derived from an EMBL/GenBank/DDBJ whole genome shotgun (WGS) entry which is preliminary data.</text>
</comment>
<keyword evidence="11" id="KW-1185">Reference proteome</keyword>
<protein>
    <recommendedName>
        <fullName evidence="9">C2H2-type domain-containing protein</fullName>
    </recommendedName>
</protein>
<feature type="domain" description="C2H2-type" evidence="9">
    <location>
        <begin position="4370"/>
        <end position="4400"/>
    </location>
</feature>
<evidence type="ECO:0000259" key="9">
    <source>
        <dbReference type="PROSITE" id="PS50157"/>
    </source>
</evidence>
<evidence type="ECO:0000256" key="7">
    <source>
        <dbReference type="PROSITE-ProRule" id="PRU00042"/>
    </source>
</evidence>
<dbReference type="PANTHER" id="PTHR24376:SF84">
    <property type="entry name" value="ZINC FINGER PROTEIN 521"/>
    <property type="match status" value="1"/>
</dbReference>
<dbReference type="GO" id="GO:0008270">
    <property type="term" value="F:zinc ion binding"/>
    <property type="evidence" value="ECO:0007669"/>
    <property type="project" value="UniProtKB-KW"/>
</dbReference>
<feature type="region of interest" description="Disordered" evidence="8">
    <location>
        <begin position="611"/>
        <end position="660"/>
    </location>
</feature>
<dbReference type="GO" id="GO:0000978">
    <property type="term" value="F:RNA polymerase II cis-regulatory region sequence-specific DNA binding"/>
    <property type="evidence" value="ECO:0007669"/>
    <property type="project" value="TreeGrafter"/>
</dbReference>
<evidence type="ECO:0000313" key="11">
    <source>
        <dbReference type="Proteomes" id="UP001497623"/>
    </source>
</evidence>
<feature type="region of interest" description="Disordered" evidence="8">
    <location>
        <begin position="2630"/>
        <end position="2664"/>
    </location>
</feature>
<dbReference type="PROSITE" id="PS00028">
    <property type="entry name" value="ZINC_FINGER_C2H2_1"/>
    <property type="match status" value="21"/>
</dbReference>
<feature type="region of interest" description="Disordered" evidence="8">
    <location>
        <begin position="3844"/>
        <end position="3866"/>
    </location>
</feature>
<dbReference type="EMBL" id="CAXKWB010017901">
    <property type="protein sequence ID" value="CAL4119900.1"/>
    <property type="molecule type" value="Genomic_DNA"/>
</dbReference>
<dbReference type="GO" id="GO:0001228">
    <property type="term" value="F:DNA-binding transcription activator activity, RNA polymerase II-specific"/>
    <property type="evidence" value="ECO:0007669"/>
    <property type="project" value="TreeGrafter"/>
</dbReference>
<feature type="compositionally biased region" description="Low complexity" evidence="8">
    <location>
        <begin position="3605"/>
        <end position="3616"/>
    </location>
</feature>
<evidence type="ECO:0000256" key="4">
    <source>
        <dbReference type="ARBA" id="ARBA00022771"/>
    </source>
</evidence>
<feature type="compositionally biased region" description="Polar residues" evidence="8">
    <location>
        <begin position="1503"/>
        <end position="1517"/>
    </location>
</feature>
<dbReference type="SUPFAM" id="SSF57667">
    <property type="entry name" value="beta-beta-alpha zinc fingers"/>
    <property type="match status" value="3"/>
</dbReference>
<feature type="domain" description="C2H2-type" evidence="9">
    <location>
        <begin position="4004"/>
        <end position="4027"/>
    </location>
</feature>
<feature type="domain" description="C2H2-type" evidence="9">
    <location>
        <begin position="4126"/>
        <end position="4154"/>
    </location>
</feature>
<evidence type="ECO:0000256" key="3">
    <source>
        <dbReference type="ARBA" id="ARBA00022737"/>
    </source>
</evidence>
<dbReference type="InterPro" id="IPR013087">
    <property type="entry name" value="Znf_C2H2_type"/>
</dbReference>
<feature type="region of interest" description="Disordered" evidence="8">
    <location>
        <begin position="382"/>
        <end position="401"/>
    </location>
</feature>